<dbReference type="PANTHER" id="PTHR24421">
    <property type="entry name" value="NITRATE/NITRITE SENSOR PROTEIN NARX-RELATED"/>
    <property type="match status" value="1"/>
</dbReference>
<keyword evidence="10" id="KW-0812">Transmembrane</keyword>
<evidence type="ECO:0000256" key="6">
    <source>
        <dbReference type="ARBA" id="ARBA00022777"/>
    </source>
</evidence>
<dbReference type="Gene3D" id="1.20.5.1930">
    <property type="match status" value="1"/>
</dbReference>
<dbReference type="PANTHER" id="PTHR24421:SF10">
    <property type="entry name" value="NITRATE_NITRITE SENSOR PROTEIN NARQ"/>
    <property type="match status" value="1"/>
</dbReference>
<dbReference type="RefSeq" id="WP_184837667.1">
    <property type="nucleotide sequence ID" value="NZ_BAAAVN010000009.1"/>
</dbReference>
<keyword evidence="10" id="KW-1133">Transmembrane helix</keyword>
<dbReference type="GO" id="GO:0005524">
    <property type="term" value="F:ATP binding"/>
    <property type="evidence" value="ECO:0007669"/>
    <property type="project" value="UniProtKB-KW"/>
</dbReference>
<feature type="domain" description="Signal transduction histidine kinase subgroup 3 dimerisation and phosphoacceptor" evidence="12">
    <location>
        <begin position="178"/>
        <end position="243"/>
    </location>
</feature>
<evidence type="ECO:0000256" key="1">
    <source>
        <dbReference type="ARBA" id="ARBA00000085"/>
    </source>
</evidence>
<evidence type="ECO:0000256" key="8">
    <source>
        <dbReference type="ARBA" id="ARBA00023012"/>
    </source>
</evidence>
<evidence type="ECO:0000259" key="11">
    <source>
        <dbReference type="Pfam" id="PF02518"/>
    </source>
</evidence>
<dbReference type="InterPro" id="IPR003594">
    <property type="entry name" value="HATPase_dom"/>
</dbReference>
<keyword evidence="3" id="KW-0597">Phosphoprotein</keyword>
<sequence length="443" mass="47922">MRRLRRWYAWWLRHAARLRDVMYVGFSLMTIVLQAASGSGGWSVKDWYVLGAGVVASLALLWRRRFPVTVTAVTIVAMLTASIFVPMGLALLTLSIRRRDLALAILGLAAYAAYVLNSWGGRGQIWVSVFTGPFLVGTWIAIGAYVGARRDLMASLRDRAERAEAERELRSEQARLGERSRIAQEMHDVLAHKVSLIALHAGGLEVNPTVGPDKVEGSARLIRETARQAMEDLREVLGVLRTDVSVDGADLAPVPRASDLERLIAASRDAGVTVGYEFALPDDVPVSVGRTVYRVIQESLTNVHKHARGAATDVRVSGARGDGVTVRVTNVRPVAAGSLLPGAGAGLVGLRERVQLVGGRITTGPTTDGGWQVEAWLPWDTHRQDTEPSLINPAPLHNPASPRDAASPHNPAPPRDTTSNRDVVVGHDSALKGDSVDRTEGER</sequence>
<accession>A0A841DRN5</accession>
<dbReference type="EC" id="2.7.13.3" evidence="2"/>
<keyword evidence="5" id="KW-0547">Nucleotide-binding</keyword>
<evidence type="ECO:0000313" key="14">
    <source>
        <dbReference type="Proteomes" id="UP000558997"/>
    </source>
</evidence>
<dbReference type="EMBL" id="JACHNF010000001">
    <property type="protein sequence ID" value="MBB5981293.1"/>
    <property type="molecule type" value="Genomic_DNA"/>
</dbReference>
<dbReference type="InterPro" id="IPR011712">
    <property type="entry name" value="Sig_transdc_His_kin_sub3_dim/P"/>
</dbReference>
<name>A0A841DRN5_9ACTN</name>
<feature type="region of interest" description="Disordered" evidence="9">
    <location>
        <begin position="384"/>
        <end position="443"/>
    </location>
</feature>
<dbReference type="GO" id="GO:0046983">
    <property type="term" value="F:protein dimerization activity"/>
    <property type="evidence" value="ECO:0007669"/>
    <property type="project" value="InterPro"/>
</dbReference>
<dbReference type="GO" id="GO:0016020">
    <property type="term" value="C:membrane"/>
    <property type="evidence" value="ECO:0007669"/>
    <property type="project" value="InterPro"/>
</dbReference>
<keyword evidence="14" id="KW-1185">Reference proteome</keyword>
<evidence type="ECO:0000256" key="4">
    <source>
        <dbReference type="ARBA" id="ARBA00022679"/>
    </source>
</evidence>
<feature type="transmembrane region" description="Helical" evidence="10">
    <location>
        <begin position="125"/>
        <end position="148"/>
    </location>
</feature>
<reference evidence="13 14" key="1">
    <citation type="submission" date="2020-08" db="EMBL/GenBank/DDBJ databases">
        <title>Sequencing the genomes of 1000 actinobacteria strains.</title>
        <authorList>
            <person name="Klenk H.-P."/>
        </authorList>
    </citation>
    <scope>NUCLEOTIDE SEQUENCE [LARGE SCALE GENOMIC DNA]</scope>
    <source>
        <strain evidence="13 14">DSM 17294</strain>
    </source>
</reference>
<comment type="catalytic activity">
    <reaction evidence="1">
        <text>ATP + protein L-histidine = ADP + protein N-phospho-L-histidine.</text>
        <dbReference type="EC" id="2.7.13.3"/>
    </reaction>
</comment>
<evidence type="ECO:0000256" key="5">
    <source>
        <dbReference type="ARBA" id="ARBA00022741"/>
    </source>
</evidence>
<organism evidence="13 14">
    <name type="scientific">Kribbella solani</name>
    <dbReference type="NCBI Taxonomy" id="236067"/>
    <lineage>
        <taxon>Bacteria</taxon>
        <taxon>Bacillati</taxon>
        <taxon>Actinomycetota</taxon>
        <taxon>Actinomycetes</taxon>
        <taxon>Propionibacteriales</taxon>
        <taxon>Kribbellaceae</taxon>
        <taxon>Kribbella</taxon>
    </lineage>
</organism>
<comment type="caution">
    <text evidence="13">The sequence shown here is derived from an EMBL/GenBank/DDBJ whole genome shotgun (WGS) entry which is preliminary data.</text>
</comment>
<dbReference type="CDD" id="cd16917">
    <property type="entry name" value="HATPase_UhpB-NarQ-NarX-like"/>
    <property type="match status" value="1"/>
</dbReference>
<dbReference type="Pfam" id="PF07730">
    <property type="entry name" value="HisKA_3"/>
    <property type="match status" value="1"/>
</dbReference>
<dbReference type="AlphaFoldDB" id="A0A841DRN5"/>
<dbReference type="InterPro" id="IPR050482">
    <property type="entry name" value="Sensor_HK_TwoCompSys"/>
</dbReference>
<feature type="transmembrane region" description="Helical" evidence="10">
    <location>
        <begin position="101"/>
        <end position="119"/>
    </location>
</feature>
<dbReference type="Pfam" id="PF02518">
    <property type="entry name" value="HATPase_c"/>
    <property type="match status" value="1"/>
</dbReference>
<feature type="domain" description="Histidine kinase/HSP90-like ATPase" evidence="11">
    <location>
        <begin position="290"/>
        <end position="379"/>
    </location>
</feature>
<evidence type="ECO:0000256" key="2">
    <source>
        <dbReference type="ARBA" id="ARBA00012438"/>
    </source>
</evidence>
<evidence type="ECO:0000256" key="7">
    <source>
        <dbReference type="ARBA" id="ARBA00022840"/>
    </source>
</evidence>
<evidence type="ECO:0000259" key="12">
    <source>
        <dbReference type="Pfam" id="PF07730"/>
    </source>
</evidence>
<evidence type="ECO:0000256" key="9">
    <source>
        <dbReference type="SAM" id="MobiDB-lite"/>
    </source>
</evidence>
<dbReference type="Gene3D" id="3.30.565.10">
    <property type="entry name" value="Histidine kinase-like ATPase, C-terminal domain"/>
    <property type="match status" value="1"/>
</dbReference>
<keyword evidence="7" id="KW-0067">ATP-binding</keyword>
<keyword evidence="8" id="KW-0902">Two-component regulatory system</keyword>
<gene>
    <name evidence="13" type="ORF">HDA44_004634</name>
</gene>
<proteinExistence type="predicted"/>
<evidence type="ECO:0000256" key="3">
    <source>
        <dbReference type="ARBA" id="ARBA00022553"/>
    </source>
</evidence>
<keyword evidence="10" id="KW-0472">Membrane</keyword>
<dbReference type="GO" id="GO:0000155">
    <property type="term" value="F:phosphorelay sensor kinase activity"/>
    <property type="evidence" value="ECO:0007669"/>
    <property type="project" value="InterPro"/>
</dbReference>
<keyword evidence="4" id="KW-0808">Transferase</keyword>
<keyword evidence="6 13" id="KW-0418">Kinase</keyword>
<dbReference type="InterPro" id="IPR036890">
    <property type="entry name" value="HATPase_C_sf"/>
</dbReference>
<feature type="transmembrane region" description="Helical" evidence="10">
    <location>
        <begin position="21"/>
        <end position="42"/>
    </location>
</feature>
<dbReference type="Proteomes" id="UP000558997">
    <property type="component" value="Unassembled WGS sequence"/>
</dbReference>
<feature type="compositionally biased region" description="Basic and acidic residues" evidence="9">
    <location>
        <begin position="429"/>
        <end position="443"/>
    </location>
</feature>
<evidence type="ECO:0000313" key="13">
    <source>
        <dbReference type="EMBL" id="MBB5981293.1"/>
    </source>
</evidence>
<dbReference type="SUPFAM" id="SSF55874">
    <property type="entry name" value="ATPase domain of HSP90 chaperone/DNA topoisomerase II/histidine kinase"/>
    <property type="match status" value="1"/>
</dbReference>
<feature type="transmembrane region" description="Helical" evidence="10">
    <location>
        <begin position="70"/>
        <end position="94"/>
    </location>
</feature>
<protein>
    <recommendedName>
        <fullName evidence="2">histidine kinase</fullName>
        <ecNumber evidence="2">2.7.13.3</ecNumber>
    </recommendedName>
</protein>
<evidence type="ECO:0000256" key="10">
    <source>
        <dbReference type="SAM" id="Phobius"/>
    </source>
</evidence>